<evidence type="ECO:0000313" key="2">
    <source>
        <dbReference type="Proteomes" id="UP000005566"/>
    </source>
</evidence>
<gene>
    <name evidence="1" type="ORF">HJ01_00467</name>
</gene>
<dbReference type="InterPro" id="IPR034660">
    <property type="entry name" value="DinB/YfiT-like"/>
</dbReference>
<dbReference type="EMBL" id="AHKF01000009">
    <property type="protein sequence ID" value="EIA10170.1"/>
    <property type="molecule type" value="Genomic_DNA"/>
</dbReference>
<dbReference type="PATRIC" id="fig|1086011.3.peg.457"/>
<dbReference type="AlphaFoldDB" id="H7FMR9"/>
<keyword evidence="2" id="KW-1185">Reference proteome</keyword>
<proteinExistence type="predicted"/>
<evidence type="ECO:0000313" key="1">
    <source>
        <dbReference type="EMBL" id="EIA10170.1"/>
    </source>
</evidence>
<protein>
    <submittedName>
        <fullName evidence="1">Uncharacterized protein</fullName>
    </submittedName>
</protein>
<dbReference type="Proteomes" id="UP000005566">
    <property type="component" value="Unassembled WGS sequence"/>
</dbReference>
<dbReference type="Gene3D" id="1.20.120.450">
    <property type="entry name" value="dinb family like domain"/>
    <property type="match status" value="1"/>
</dbReference>
<organism evidence="1 2">
    <name type="scientific">Flavobacterium frigoris (strain PS1)</name>
    <dbReference type="NCBI Taxonomy" id="1086011"/>
    <lineage>
        <taxon>Bacteria</taxon>
        <taxon>Pseudomonadati</taxon>
        <taxon>Bacteroidota</taxon>
        <taxon>Flavobacteriia</taxon>
        <taxon>Flavobacteriales</taxon>
        <taxon>Flavobacteriaceae</taxon>
        <taxon>Flavobacterium</taxon>
    </lineage>
</organism>
<dbReference type="STRING" id="1086011.HJ01_00467"/>
<reference evidence="1 2" key="1">
    <citation type="journal article" date="2014" name="Acta Crystallogr. D">
        <title>Structure-based characterization and antifreeze properties of a hyperactive ice-binding protein from the Antarctic bacterium Flavobacterium frigoris PS1.</title>
        <authorList>
            <person name="Do H."/>
            <person name="Kim S.J."/>
            <person name="Kim H.J."/>
            <person name="Lee J.H."/>
        </authorList>
    </citation>
    <scope>NUCLEOTIDE SEQUENCE [LARGE SCALE GENOMIC DNA]</scope>
    <source>
        <strain evidence="1 2">PS1</strain>
    </source>
</reference>
<accession>H7FMR9</accession>
<sequence>MTMPIEPTLSLLEGLHFRLTYIMNSPSEKDLEKKFIHPDNGNEFPLKEIIGTYA</sequence>
<name>H7FMR9_FLAFP</name>
<comment type="caution">
    <text evidence="1">The sequence shown here is derived from an EMBL/GenBank/DDBJ whole genome shotgun (WGS) entry which is preliminary data.</text>
</comment>